<protein>
    <submittedName>
        <fullName evidence="2">YaiO family outer membrane beta-barrel protein</fullName>
    </submittedName>
</protein>
<evidence type="ECO:0000259" key="1">
    <source>
        <dbReference type="Pfam" id="PF19413"/>
    </source>
</evidence>
<dbReference type="EMBL" id="DSGB01000006">
    <property type="protein sequence ID" value="HER96561.1"/>
    <property type="molecule type" value="Genomic_DNA"/>
</dbReference>
<reference evidence="2" key="1">
    <citation type="journal article" date="2020" name="mSystems">
        <title>Genome- and Community-Level Interaction Insights into Carbon Utilization and Element Cycling Functions of Hydrothermarchaeota in Hydrothermal Sediment.</title>
        <authorList>
            <person name="Zhou Z."/>
            <person name="Liu Y."/>
            <person name="Xu W."/>
            <person name="Pan J."/>
            <person name="Luo Z.H."/>
            <person name="Li M."/>
        </authorList>
    </citation>
    <scope>NUCLEOTIDE SEQUENCE [LARGE SCALE GENOMIC DNA]</scope>
    <source>
        <strain evidence="2">SpSt-143</strain>
    </source>
</reference>
<organism evidence="2">
    <name type="scientific">Rhodothermus marinus</name>
    <name type="common">Rhodothermus obamensis</name>
    <dbReference type="NCBI Taxonomy" id="29549"/>
    <lineage>
        <taxon>Bacteria</taxon>
        <taxon>Pseudomonadati</taxon>
        <taxon>Rhodothermota</taxon>
        <taxon>Rhodothermia</taxon>
        <taxon>Rhodothermales</taxon>
        <taxon>Rhodothermaceae</taxon>
        <taxon>Rhodothermus</taxon>
    </lineage>
</organism>
<name>A0A7V2F6N8_RHOMR</name>
<comment type="caution">
    <text evidence="2">The sequence shown here is derived from an EMBL/GenBank/DDBJ whole genome shotgun (WGS) entry which is preliminary data.</text>
</comment>
<gene>
    <name evidence="2" type="primary">yaiO</name>
    <name evidence="2" type="ORF">ENO59_08610</name>
</gene>
<sequence>MQKLAFCLSLFFSLPITGIAQQPPSRWGAQVSYAYEALSGRRAPWQISSAILQRHFAKTTLLAELASVQRFRRRDLAFALEGWAALWPQAYGNLRLQYAPSPNFSPTYEPYLELYQGIGAWEVAVALRYRHFSNQEVTTWGLATGRYLGNWYLRTQALVTVVVGHFNWTQRILARRYGTSPTSFVEVQAGYGRGVEIVDTGPVLKQLRTYFVTCRIQHFLTQTVGGTIGLSYSNDDLFTRRGAVLGVLTRW</sequence>
<evidence type="ECO:0000313" key="2">
    <source>
        <dbReference type="EMBL" id="HER96561.1"/>
    </source>
</evidence>
<dbReference type="Pfam" id="PF19413">
    <property type="entry name" value="YaiO"/>
    <property type="match status" value="1"/>
</dbReference>
<proteinExistence type="predicted"/>
<dbReference type="AlphaFoldDB" id="A0A7V2F6N8"/>
<dbReference type="NCBIfam" id="TIGR04390">
    <property type="entry name" value="OMP_YaiO_dom"/>
    <property type="match status" value="1"/>
</dbReference>
<feature type="domain" description="YaiO beta-barrel" evidence="1">
    <location>
        <begin position="30"/>
        <end position="193"/>
    </location>
</feature>
<dbReference type="InterPro" id="IPR030887">
    <property type="entry name" value="Beta-barrel_YaiO"/>
</dbReference>
<accession>A0A7V2F6N8</accession>